<dbReference type="InterPro" id="IPR004095">
    <property type="entry name" value="TGS"/>
</dbReference>
<feature type="binding site" evidence="14">
    <location>
        <position position="526"/>
    </location>
    <ligand>
        <name>Zn(2+)</name>
        <dbReference type="ChEBI" id="CHEBI:29105"/>
        <note>catalytic</note>
    </ligand>
</feature>
<sequence>MLVRKPGNTLMAALTITLPDGSSKELESGKSFSDFVQNQLPFLKEKALAVVLSDGRTVDLSFVPTENTSVKFLTFDDKDGKEVFHHSSAHLLGMAVQRLWPHARLTVGPVIENGPGFFFYDIDFGETIITVDDLPKIEVEMGKIVKEDLTVKRWELSKEEAIEKFRKENEPYKVELIQGFEAASVSLYGQGEWYDLCRGPHVARTGQLKAFKLTAISGAYWKGDSKNKQLTRIYGVSFPTKKQLDEYIFLIEEAKKRDHRKLGKELDLFSFQDEAPGFPFWHPKGTVLWNTLASYIREECFRRGYQEIKTPAILNSSLWKKSGHWDNFKENMYFTDIDESEFAVKPMNCPGCCLIYKYHMHSYRELPLRFMELGNVHRHEMSGVLHGLFRVRAFTQDDAHIYAPLEKVESEVEDIIDFTFDVYKKFGFTEFKTFIATRPEKSQGSDEDWNLATQALHDALKKKGIEYGIKEGDGAFYGPKIEFNIKDSLGRLWQCGTVQIDFSMPNRFELDFTASDGKKHAPVMIHRAIYGSLERFIGILIEHYEGKFPLWLNPIQIRVLTVAETHSDYAKEVYQDLVMHGFRVELDVRNEKIGSKIRDSIIKRCSYTLILGDKEKEAGSISFRRMGEEKTETVSRDGFLSLLKGELN</sequence>
<evidence type="ECO:0000256" key="8">
    <source>
        <dbReference type="ARBA" id="ARBA00022833"/>
    </source>
</evidence>
<dbReference type="HAMAP" id="MF_00184">
    <property type="entry name" value="Thr_tRNA_synth"/>
    <property type="match status" value="1"/>
</dbReference>
<dbReference type="InterPro" id="IPR012675">
    <property type="entry name" value="Beta-grasp_dom_sf"/>
</dbReference>
<dbReference type="Pfam" id="PF00587">
    <property type="entry name" value="tRNA-synt_2b"/>
    <property type="match status" value="1"/>
</dbReference>
<evidence type="ECO:0000259" key="16">
    <source>
        <dbReference type="PROSITE" id="PS51880"/>
    </source>
</evidence>
<evidence type="ECO:0000256" key="5">
    <source>
        <dbReference type="ARBA" id="ARBA00022598"/>
    </source>
</evidence>
<dbReference type="GO" id="GO:0006435">
    <property type="term" value="P:threonyl-tRNA aminoacylation"/>
    <property type="evidence" value="ECO:0007669"/>
    <property type="project" value="UniProtKB-UniRule"/>
</dbReference>
<evidence type="ECO:0000256" key="11">
    <source>
        <dbReference type="ARBA" id="ARBA00022917"/>
    </source>
</evidence>
<protein>
    <recommendedName>
        <fullName evidence="14">Threonine--tRNA ligase</fullName>
        <ecNumber evidence="14">6.1.1.3</ecNumber>
    </recommendedName>
    <alternativeName>
        <fullName evidence="14">Threonyl-tRNA synthetase</fullName>
        <shortName evidence="14">ThrRS</shortName>
    </alternativeName>
</protein>
<keyword evidence="6 14" id="KW-0479">Metal-binding</keyword>
<dbReference type="PANTHER" id="PTHR11451:SF44">
    <property type="entry name" value="THREONINE--TRNA LIGASE, CHLOROPLASTIC_MITOCHONDRIAL 2"/>
    <property type="match status" value="1"/>
</dbReference>
<dbReference type="InterPro" id="IPR033728">
    <property type="entry name" value="ThrRS_core"/>
</dbReference>
<dbReference type="InterPro" id="IPR002314">
    <property type="entry name" value="aa-tRNA-synt_IIb"/>
</dbReference>
<dbReference type="InterPro" id="IPR004154">
    <property type="entry name" value="Anticodon-bd"/>
</dbReference>
<dbReference type="SMART" id="SM00863">
    <property type="entry name" value="tRNA_SAD"/>
    <property type="match status" value="1"/>
</dbReference>
<feature type="binding site" evidence="14">
    <location>
        <position position="349"/>
    </location>
    <ligand>
        <name>Zn(2+)</name>
        <dbReference type="ChEBI" id="CHEBI:29105"/>
        <note>catalytic</note>
    </ligand>
</feature>
<name>A0A2P2DAR5_9LEPT</name>
<dbReference type="PROSITE" id="PS51880">
    <property type="entry name" value="TGS"/>
    <property type="match status" value="1"/>
</dbReference>
<dbReference type="AlphaFoldDB" id="A0A2P2DAR5"/>
<evidence type="ECO:0000256" key="6">
    <source>
        <dbReference type="ARBA" id="ARBA00022723"/>
    </source>
</evidence>
<evidence type="ECO:0000256" key="9">
    <source>
        <dbReference type="ARBA" id="ARBA00022840"/>
    </source>
</evidence>
<evidence type="ECO:0000256" key="14">
    <source>
        <dbReference type="HAMAP-Rule" id="MF_00184"/>
    </source>
</evidence>
<keyword evidence="4 14" id="KW-0820">tRNA-binding</keyword>
<evidence type="ECO:0000256" key="2">
    <source>
        <dbReference type="ARBA" id="ARBA00008226"/>
    </source>
</evidence>
<evidence type="ECO:0000256" key="4">
    <source>
        <dbReference type="ARBA" id="ARBA00022555"/>
    </source>
</evidence>
<dbReference type="SUPFAM" id="SSF52954">
    <property type="entry name" value="Class II aaRS ABD-related"/>
    <property type="match status" value="1"/>
</dbReference>
<dbReference type="FunFam" id="3.30.980.10:FF:000005">
    <property type="entry name" value="Threonyl-tRNA synthetase, mitochondrial"/>
    <property type="match status" value="1"/>
</dbReference>
<dbReference type="GO" id="GO:0000049">
    <property type="term" value="F:tRNA binding"/>
    <property type="evidence" value="ECO:0007669"/>
    <property type="project" value="UniProtKB-KW"/>
</dbReference>
<dbReference type="InterPro" id="IPR045864">
    <property type="entry name" value="aa-tRNA-synth_II/BPL/LPL"/>
</dbReference>
<dbReference type="FunFam" id="3.40.50.800:FF:000001">
    <property type="entry name" value="Threonine--tRNA ligase"/>
    <property type="match status" value="1"/>
</dbReference>
<dbReference type="SUPFAM" id="SSF55681">
    <property type="entry name" value="Class II aaRS and biotin synthetases"/>
    <property type="match status" value="1"/>
</dbReference>
<dbReference type="GO" id="GO:0004829">
    <property type="term" value="F:threonine-tRNA ligase activity"/>
    <property type="evidence" value="ECO:0007669"/>
    <property type="project" value="UniProtKB-UniRule"/>
</dbReference>
<dbReference type="GO" id="GO:0005524">
    <property type="term" value="F:ATP binding"/>
    <property type="evidence" value="ECO:0007669"/>
    <property type="project" value="UniProtKB-UniRule"/>
</dbReference>
<dbReference type="Gene3D" id="3.10.20.30">
    <property type="match status" value="1"/>
</dbReference>
<evidence type="ECO:0000256" key="1">
    <source>
        <dbReference type="ARBA" id="ARBA00004496"/>
    </source>
</evidence>
<dbReference type="CDD" id="cd00771">
    <property type="entry name" value="ThrRS_core"/>
    <property type="match status" value="1"/>
</dbReference>
<dbReference type="CDD" id="cd00860">
    <property type="entry name" value="ThrRS_anticodon"/>
    <property type="match status" value="1"/>
</dbReference>
<dbReference type="CDD" id="cd01667">
    <property type="entry name" value="TGS_ThrRS"/>
    <property type="match status" value="1"/>
</dbReference>
<dbReference type="Pfam" id="PF07973">
    <property type="entry name" value="tRNA_SAD"/>
    <property type="match status" value="1"/>
</dbReference>
<comment type="cofactor">
    <cofactor evidence="14">
        <name>Zn(2+)</name>
        <dbReference type="ChEBI" id="CHEBI:29105"/>
    </cofactor>
    <text evidence="14">Binds 1 zinc ion per subunit.</text>
</comment>
<dbReference type="InterPro" id="IPR002320">
    <property type="entry name" value="Thr-tRNA-ligase_IIa"/>
</dbReference>
<keyword evidence="11 14" id="KW-0648">Protein biosynthesis</keyword>
<feature type="binding site" evidence="14">
    <location>
        <position position="400"/>
    </location>
    <ligand>
        <name>Zn(2+)</name>
        <dbReference type="ChEBI" id="CHEBI:29105"/>
        <note>catalytic</note>
    </ligand>
</feature>
<keyword evidence="18" id="KW-1185">Reference proteome</keyword>
<dbReference type="GO" id="GO:0005737">
    <property type="term" value="C:cytoplasm"/>
    <property type="evidence" value="ECO:0007669"/>
    <property type="project" value="UniProtKB-SubCell"/>
</dbReference>
<dbReference type="PRINTS" id="PR01047">
    <property type="entry name" value="TRNASYNTHTHR"/>
</dbReference>
<evidence type="ECO:0000256" key="10">
    <source>
        <dbReference type="ARBA" id="ARBA00022884"/>
    </source>
</evidence>
<dbReference type="FunFam" id="3.30.54.20:FF:000002">
    <property type="entry name" value="Threonine--tRNA ligase"/>
    <property type="match status" value="1"/>
</dbReference>
<dbReference type="Gene3D" id="3.40.50.800">
    <property type="entry name" value="Anticodon-binding domain"/>
    <property type="match status" value="1"/>
</dbReference>
<dbReference type="EC" id="6.1.1.3" evidence="14"/>
<evidence type="ECO:0000256" key="3">
    <source>
        <dbReference type="ARBA" id="ARBA00022490"/>
    </source>
</evidence>
<accession>A0A2P2DAR5</accession>
<keyword evidence="3 14" id="KW-0963">Cytoplasm</keyword>
<evidence type="ECO:0000256" key="12">
    <source>
        <dbReference type="ARBA" id="ARBA00023146"/>
    </source>
</evidence>
<dbReference type="Gene3D" id="3.30.980.10">
    <property type="entry name" value="Threonyl-trna Synthetase, Chain A, domain 2"/>
    <property type="match status" value="1"/>
</dbReference>
<evidence type="ECO:0000313" key="17">
    <source>
        <dbReference type="EMBL" id="GBF41675.1"/>
    </source>
</evidence>
<feature type="region of interest" description="Catalytic" evidence="14">
    <location>
        <begin position="258"/>
        <end position="549"/>
    </location>
</feature>
<dbReference type="InterPro" id="IPR012947">
    <property type="entry name" value="tRNA_SAD"/>
</dbReference>
<dbReference type="FunFam" id="3.30.930.10:FF:000019">
    <property type="entry name" value="Threonine--tRNA ligase"/>
    <property type="match status" value="1"/>
</dbReference>
<dbReference type="PROSITE" id="PS50862">
    <property type="entry name" value="AA_TRNA_LIGASE_II"/>
    <property type="match status" value="1"/>
</dbReference>
<evidence type="ECO:0000256" key="13">
    <source>
        <dbReference type="ARBA" id="ARBA00049515"/>
    </source>
</evidence>
<dbReference type="PANTHER" id="PTHR11451">
    <property type="entry name" value="THREONINE-TRNA LIGASE"/>
    <property type="match status" value="1"/>
</dbReference>
<keyword evidence="12 14" id="KW-0030">Aminoacyl-tRNA synthetase</keyword>
<feature type="domain" description="TGS" evidence="16">
    <location>
        <begin position="10"/>
        <end position="74"/>
    </location>
</feature>
<evidence type="ECO:0000313" key="18">
    <source>
        <dbReference type="Proteomes" id="UP000245206"/>
    </source>
</evidence>
<comment type="catalytic activity">
    <reaction evidence="13 14">
        <text>tRNA(Thr) + L-threonine + ATP = L-threonyl-tRNA(Thr) + AMP + diphosphate + H(+)</text>
        <dbReference type="Rhea" id="RHEA:24624"/>
        <dbReference type="Rhea" id="RHEA-COMP:9670"/>
        <dbReference type="Rhea" id="RHEA-COMP:9704"/>
        <dbReference type="ChEBI" id="CHEBI:15378"/>
        <dbReference type="ChEBI" id="CHEBI:30616"/>
        <dbReference type="ChEBI" id="CHEBI:33019"/>
        <dbReference type="ChEBI" id="CHEBI:57926"/>
        <dbReference type="ChEBI" id="CHEBI:78442"/>
        <dbReference type="ChEBI" id="CHEBI:78534"/>
        <dbReference type="ChEBI" id="CHEBI:456215"/>
        <dbReference type="EC" id="6.1.1.3"/>
    </reaction>
</comment>
<gene>
    <name evidence="14 17" type="primary">thrS</name>
    <name evidence="17" type="ORF">LPTSP2_09560</name>
</gene>
<keyword evidence="7 14" id="KW-0547">Nucleotide-binding</keyword>
<reference evidence="18" key="1">
    <citation type="journal article" date="2019" name="Microbiol. Immunol.">
        <title>Molecular and phenotypic characterization of Leptospira johnsonii sp. nov., Leptospira ellinghausenii sp. nov. and Leptospira ryugenii sp. nov. isolated from soil and water in Japan.</title>
        <authorList>
            <person name="Masuzawa T."/>
            <person name="Saito M."/>
            <person name="Nakao R."/>
            <person name="Nikaido Y."/>
            <person name="Matsumoto M."/>
            <person name="Ogawa M."/>
            <person name="Yokoyama M."/>
            <person name="Hidaka Y."/>
            <person name="Tomita J."/>
            <person name="Sakakibara K."/>
            <person name="Suzuki K."/>
            <person name="Yasuda S."/>
            <person name="Sato H."/>
            <person name="Yamaguchi M."/>
            <person name="Yoshida S.I."/>
            <person name="Koizumi N."/>
            <person name="Kawamura Y."/>
        </authorList>
    </citation>
    <scope>NUCLEOTIDE SEQUENCE [LARGE SCALE GENOMIC DNA]</scope>
    <source>
        <strain evidence="18">E18</strain>
    </source>
</reference>
<feature type="domain" description="Aminoacyl-transfer RNA synthetases class-II family profile" evidence="15">
    <location>
        <begin position="281"/>
        <end position="549"/>
    </location>
</feature>
<dbReference type="Proteomes" id="UP000245206">
    <property type="component" value="Unassembled WGS sequence"/>
</dbReference>
<organism evidence="17 18">
    <name type="scientific">Leptospira ellinghausenii</name>
    <dbReference type="NCBI Taxonomy" id="1917822"/>
    <lineage>
        <taxon>Bacteria</taxon>
        <taxon>Pseudomonadati</taxon>
        <taxon>Spirochaetota</taxon>
        <taxon>Spirochaetia</taxon>
        <taxon>Leptospirales</taxon>
        <taxon>Leptospiraceae</taxon>
        <taxon>Leptospira</taxon>
    </lineage>
</organism>
<dbReference type="SUPFAM" id="SSF55186">
    <property type="entry name" value="ThrRS/AlaRS common domain"/>
    <property type="match status" value="1"/>
</dbReference>
<comment type="subunit">
    <text evidence="14">Homodimer.</text>
</comment>
<dbReference type="InterPro" id="IPR018163">
    <property type="entry name" value="Thr/Ala-tRNA-synth_IIc_edit"/>
</dbReference>
<keyword evidence="10 14" id="KW-0694">RNA-binding</keyword>
<keyword evidence="8 14" id="KW-0862">Zinc</keyword>
<comment type="caution">
    <text evidence="17">The sequence shown here is derived from an EMBL/GenBank/DDBJ whole genome shotgun (WGS) entry which is preliminary data.</text>
</comment>
<evidence type="ECO:0000256" key="7">
    <source>
        <dbReference type="ARBA" id="ARBA00022741"/>
    </source>
</evidence>
<comment type="subcellular location">
    <subcellularLocation>
        <location evidence="1 14">Cytoplasm</location>
    </subcellularLocation>
</comment>
<dbReference type="Gene3D" id="3.30.930.10">
    <property type="entry name" value="Bira Bifunctional Protein, Domain 2"/>
    <property type="match status" value="1"/>
</dbReference>
<comment type="similarity">
    <text evidence="2 14">Belongs to the class-II aminoacyl-tRNA synthetase family.</text>
</comment>
<dbReference type="EMBL" id="BFAZ01000005">
    <property type="protein sequence ID" value="GBF41675.1"/>
    <property type="molecule type" value="Genomic_DNA"/>
</dbReference>
<dbReference type="Gene3D" id="3.30.54.20">
    <property type="match status" value="1"/>
</dbReference>
<keyword evidence="5 14" id="KW-0436">Ligase</keyword>
<dbReference type="InterPro" id="IPR006195">
    <property type="entry name" value="aa-tRNA-synth_II"/>
</dbReference>
<dbReference type="InterPro" id="IPR036621">
    <property type="entry name" value="Anticodon-bd_dom_sf"/>
</dbReference>
<dbReference type="InterPro" id="IPR047246">
    <property type="entry name" value="ThrRS_anticodon"/>
</dbReference>
<dbReference type="NCBIfam" id="TIGR00418">
    <property type="entry name" value="thrS"/>
    <property type="match status" value="1"/>
</dbReference>
<proteinExistence type="inferred from homology"/>
<dbReference type="GO" id="GO:0046872">
    <property type="term" value="F:metal ion binding"/>
    <property type="evidence" value="ECO:0007669"/>
    <property type="project" value="UniProtKB-KW"/>
</dbReference>
<dbReference type="Pfam" id="PF03129">
    <property type="entry name" value="HGTP_anticodon"/>
    <property type="match status" value="1"/>
</dbReference>
<evidence type="ECO:0000259" key="15">
    <source>
        <dbReference type="PROSITE" id="PS50862"/>
    </source>
</evidence>
<keyword evidence="9 14" id="KW-0067">ATP-binding</keyword>